<reference evidence="1" key="1">
    <citation type="journal article" date="2020" name="mSystems">
        <title>Genome- and Community-Level Interaction Insights into Carbon Utilization and Element Cycling Functions of Hydrothermarchaeota in Hydrothermal Sediment.</title>
        <authorList>
            <person name="Zhou Z."/>
            <person name="Liu Y."/>
            <person name="Xu W."/>
            <person name="Pan J."/>
            <person name="Luo Z.H."/>
            <person name="Li M."/>
        </authorList>
    </citation>
    <scope>NUCLEOTIDE SEQUENCE [LARGE SCALE GENOMIC DNA]</scope>
    <source>
        <strain evidence="1">HyVt-485</strain>
    </source>
</reference>
<gene>
    <name evidence="1" type="ORF">ENJ42_10100</name>
</gene>
<dbReference type="Proteomes" id="UP000885830">
    <property type="component" value="Unassembled WGS sequence"/>
</dbReference>
<dbReference type="EMBL" id="DRMJ01000533">
    <property type="protein sequence ID" value="HHL43960.1"/>
    <property type="molecule type" value="Genomic_DNA"/>
</dbReference>
<evidence type="ECO:0000313" key="1">
    <source>
        <dbReference type="EMBL" id="HHL43960.1"/>
    </source>
</evidence>
<accession>A0A7C5R1K7</accession>
<sequence>MEKVSSLTAFLNVCNTNYPDHPAALTRKAAMEILRGRRRPNDIECAQLSRGFDDCSIEQIFRAMREARGNMKQLKELFKLLCVTDADGEINMFWDDPARVETTKLLRFLPPLFKTVQVRRLHPHAEAWLKRAGKQGVIREIDDGHFLNEFKCKMADKWPEIEDVSFFLRKPSYVTQEWALLIHGVLGQCPYTCTAATLKSSTDRRNEVIIDDYRILYSEIEKDLFWGFDKNGGHYMATPEKALLDCAYLDNRIPFADELEYEMLDLTKLTTLAAKFPVRVQKMIAEFVEMIPEYERLRWIR</sequence>
<proteinExistence type="predicted"/>
<protein>
    <submittedName>
        <fullName evidence="1">Uncharacterized protein</fullName>
    </submittedName>
</protein>
<comment type="caution">
    <text evidence="1">The sequence shown here is derived from an EMBL/GenBank/DDBJ whole genome shotgun (WGS) entry which is preliminary data.</text>
</comment>
<dbReference type="AlphaFoldDB" id="A0A7C5R1K7"/>
<organism evidence="1">
    <name type="scientific">Hellea balneolensis</name>
    <dbReference type="NCBI Taxonomy" id="287478"/>
    <lineage>
        <taxon>Bacteria</taxon>
        <taxon>Pseudomonadati</taxon>
        <taxon>Pseudomonadota</taxon>
        <taxon>Alphaproteobacteria</taxon>
        <taxon>Maricaulales</taxon>
        <taxon>Robiginitomaculaceae</taxon>
        <taxon>Hellea</taxon>
    </lineage>
</organism>
<name>A0A7C5R1K7_9PROT</name>